<name>A0A4R4NA22_9ACTN</name>
<dbReference type="Proteomes" id="UP000295157">
    <property type="component" value="Unassembled WGS sequence"/>
</dbReference>
<dbReference type="OrthoDB" id="3539541at2"/>
<accession>A0A4R4NA22</accession>
<evidence type="ECO:0000313" key="4">
    <source>
        <dbReference type="Proteomes" id="UP000295157"/>
    </source>
</evidence>
<dbReference type="EMBL" id="SMJZ01000113">
    <property type="protein sequence ID" value="TDC03362.1"/>
    <property type="molecule type" value="Genomic_DNA"/>
</dbReference>
<dbReference type="PROSITE" id="PS51903">
    <property type="entry name" value="CLP_R"/>
    <property type="match status" value="1"/>
</dbReference>
<dbReference type="SUPFAM" id="SSF81923">
    <property type="entry name" value="Double Clp-N motif"/>
    <property type="match status" value="1"/>
</dbReference>
<sequence length="161" mass="17801">MWRREISSKPLEEVLTQRATQVLDLARQKAIEDSRETASADHIMQGLIRLNAGVGVHALRTMGVSLEELDQCIARSSNEEPTGTSQAAPFDSQAQEAIRLARLEASELGHRYVGTEHLVLGLLRESQSATAVKLHSLDIDTPGLRRHIIGALRGPRPEHWT</sequence>
<dbReference type="RefSeq" id="WP_132336040.1">
    <property type="nucleotide sequence ID" value="NZ_SMJZ01000113.1"/>
</dbReference>
<evidence type="ECO:0000313" key="3">
    <source>
        <dbReference type="EMBL" id="TDC03362.1"/>
    </source>
</evidence>
<dbReference type="Gene3D" id="1.10.1780.10">
    <property type="entry name" value="Clp, N-terminal domain"/>
    <property type="match status" value="1"/>
</dbReference>
<reference evidence="3 4" key="1">
    <citation type="submission" date="2019-02" db="EMBL/GenBank/DDBJ databases">
        <title>Draft genome sequences of novel Actinobacteria.</title>
        <authorList>
            <person name="Sahin N."/>
            <person name="Ay H."/>
            <person name="Saygin H."/>
        </authorList>
    </citation>
    <scope>NUCLEOTIDE SEQUENCE [LARGE SCALE GENOMIC DNA]</scope>
    <source>
        <strain evidence="3 4">KC201</strain>
    </source>
</reference>
<dbReference type="InterPro" id="IPR036628">
    <property type="entry name" value="Clp_N_dom_sf"/>
</dbReference>
<proteinExistence type="predicted"/>
<evidence type="ECO:0000259" key="2">
    <source>
        <dbReference type="PROSITE" id="PS51903"/>
    </source>
</evidence>
<organism evidence="3 4">
    <name type="scientific">Nonomuraea longispora</name>
    <dbReference type="NCBI Taxonomy" id="1848320"/>
    <lineage>
        <taxon>Bacteria</taxon>
        <taxon>Bacillati</taxon>
        <taxon>Actinomycetota</taxon>
        <taxon>Actinomycetes</taxon>
        <taxon>Streptosporangiales</taxon>
        <taxon>Streptosporangiaceae</taxon>
        <taxon>Nonomuraea</taxon>
    </lineage>
</organism>
<gene>
    <name evidence="3" type="ORF">E1267_26400</name>
</gene>
<dbReference type="AlphaFoldDB" id="A0A4R4NA22"/>
<dbReference type="InterPro" id="IPR004176">
    <property type="entry name" value="Clp_R_N"/>
</dbReference>
<evidence type="ECO:0000256" key="1">
    <source>
        <dbReference type="PROSITE-ProRule" id="PRU01251"/>
    </source>
</evidence>
<feature type="domain" description="Clp R" evidence="2">
    <location>
        <begin position="11"/>
        <end position="155"/>
    </location>
</feature>
<comment type="caution">
    <text evidence="3">The sequence shown here is derived from an EMBL/GenBank/DDBJ whole genome shotgun (WGS) entry which is preliminary data.</text>
</comment>
<keyword evidence="1" id="KW-0677">Repeat</keyword>
<dbReference type="Pfam" id="PF02861">
    <property type="entry name" value="Clp_N"/>
    <property type="match status" value="1"/>
</dbReference>
<keyword evidence="4" id="KW-1185">Reference proteome</keyword>
<protein>
    <recommendedName>
        <fullName evidence="2">Clp R domain-containing protein</fullName>
    </recommendedName>
</protein>